<dbReference type="CDD" id="cd00333">
    <property type="entry name" value="MIP"/>
    <property type="match status" value="1"/>
</dbReference>
<dbReference type="InterPro" id="IPR023271">
    <property type="entry name" value="Aquaporin-like"/>
</dbReference>
<reference evidence="8" key="1">
    <citation type="journal article" date="2013" name="Nat. Biotechnol.">
        <title>Draft genome sequence of chickpea (Cicer arietinum) provides a resource for trait improvement.</title>
        <authorList>
            <person name="Varshney R.K."/>
            <person name="Song C."/>
            <person name="Saxena R.K."/>
            <person name="Azam S."/>
            <person name="Yu S."/>
            <person name="Sharpe A.G."/>
            <person name="Cannon S."/>
            <person name="Baek J."/>
            <person name="Rosen B.D."/>
            <person name="Tar'an B."/>
            <person name="Millan T."/>
            <person name="Zhang X."/>
            <person name="Ramsay L.D."/>
            <person name="Iwata A."/>
            <person name="Wang Y."/>
            <person name="Nelson W."/>
            <person name="Farmer A.D."/>
            <person name="Gaur P.M."/>
            <person name="Soderlund C."/>
            <person name="Penmetsa R.V."/>
            <person name="Xu C."/>
            <person name="Bharti A.K."/>
            <person name="He W."/>
            <person name="Winter P."/>
            <person name="Zhao S."/>
            <person name="Hane J.K."/>
            <person name="Carrasquilla-Garcia N."/>
            <person name="Condie J.A."/>
            <person name="Upadhyaya H.D."/>
            <person name="Luo M.C."/>
            <person name="Thudi M."/>
            <person name="Gowda C.L."/>
            <person name="Singh N.P."/>
            <person name="Lichtenzveig J."/>
            <person name="Gali K.K."/>
            <person name="Rubio J."/>
            <person name="Nadarajan N."/>
            <person name="Dolezel J."/>
            <person name="Bansal K.C."/>
            <person name="Xu X."/>
            <person name="Edwards D."/>
            <person name="Zhang G."/>
            <person name="Kahl G."/>
            <person name="Gil J."/>
            <person name="Singh K.B."/>
            <person name="Datta S.K."/>
            <person name="Jackson S.A."/>
            <person name="Wang J."/>
            <person name="Cook D.R."/>
        </authorList>
    </citation>
    <scope>NUCLEOTIDE SEQUENCE [LARGE SCALE GENOMIC DNA]</scope>
    <source>
        <strain evidence="8">cv. CDC Frontier</strain>
    </source>
</reference>
<dbReference type="PROSITE" id="PS00221">
    <property type="entry name" value="MIP"/>
    <property type="match status" value="1"/>
</dbReference>
<dbReference type="InterPro" id="IPR000425">
    <property type="entry name" value="MIP"/>
</dbReference>
<dbReference type="KEGG" id="cam:101504223"/>
<evidence type="ECO:0000256" key="6">
    <source>
        <dbReference type="RuleBase" id="RU000477"/>
    </source>
</evidence>
<sequence>MNYLLNFTGVCLHLHESVSLHVSVIGHLILSDNLVNVDCSPKLELYVKQSHSTTSEAQHSPSSIQKAIAEFVGTYILLFAGCGAALVNERLPITIVDIAIVSGFALTVAIYSVGHVSGAHFNPAVTIALAVVQKIQLKLVPVYVLCQLMGATLATLTLKVLYHDKVDIGVTVTQYSNSTSDLEALVWESIITFILVLIICGVATDHRGSKELAGVAIGISVTINIIIAGPITGASMNPARSVGPAIVSGNYKNIWVFIIGPTVGAVFATVLYTFLRVTKPAQPEEPCHV</sequence>
<dbReference type="AlphaFoldDB" id="A0A1S3DXZ3"/>
<dbReference type="GO" id="GO:0016020">
    <property type="term" value="C:membrane"/>
    <property type="evidence" value="ECO:0007669"/>
    <property type="project" value="UniProtKB-SubCell"/>
</dbReference>
<evidence type="ECO:0000256" key="3">
    <source>
        <dbReference type="ARBA" id="ARBA00022692"/>
    </source>
</evidence>
<keyword evidence="4 7" id="KW-1133">Transmembrane helix</keyword>
<keyword evidence="2 6" id="KW-0813">Transport</keyword>
<dbReference type="RefSeq" id="XP_012568367.1">
    <property type="nucleotide sequence ID" value="XM_012712913.2"/>
</dbReference>
<evidence type="ECO:0000256" key="1">
    <source>
        <dbReference type="ARBA" id="ARBA00004141"/>
    </source>
</evidence>
<organism evidence="8 9">
    <name type="scientific">Cicer arietinum</name>
    <name type="common">Chickpea</name>
    <name type="synonym">Garbanzo</name>
    <dbReference type="NCBI Taxonomy" id="3827"/>
    <lineage>
        <taxon>Eukaryota</taxon>
        <taxon>Viridiplantae</taxon>
        <taxon>Streptophyta</taxon>
        <taxon>Embryophyta</taxon>
        <taxon>Tracheophyta</taxon>
        <taxon>Spermatophyta</taxon>
        <taxon>Magnoliopsida</taxon>
        <taxon>eudicotyledons</taxon>
        <taxon>Gunneridae</taxon>
        <taxon>Pentapetalae</taxon>
        <taxon>rosids</taxon>
        <taxon>fabids</taxon>
        <taxon>Fabales</taxon>
        <taxon>Fabaceae</taxon>
        <taxon>Papilionoideae</taxon>
        <taxon>50 kb inversion clade</taxon>
        <taxon>NPAAA clade</taxon>
        <taxon>Hologalegina</taxon>
        <taxon>IRL clade</taxon>
        <taxon>Cicereae</taxon>
        <taxon>Cicer</taxon>
    </lineage>
</organism>
<dbReference type="Gene3D" id="1.20.1080.10">
    <property type="entry name" value="Glycerol uptake facilitator protein"/>
    <property type="match status" value="1"/>
</dbReference>
<dbReference type="STRING" id="3827.A0A1S3DXZ3"/>
<dbReference type="PRINTS" id="PR00783">
    <property type="entry name" value="MINTRINSICP"/>
</dbReference>
<dbReference type="SUPFAM" id="SSF81338">
    <property type="entry name" value="Aquaporin-like"/>
    <property type="match status" value="1"/>
</dbReference>
<comment type="subcellular location">
    <subcellularLocation>
        <location evidence="1">Membrane</location>
        <topology evidence="1">Multi-pass membrane protein</topology>
    </subcellularLocation>
</comment>
<feature type="transmembrane region" description="Helical" evidence="7">
    <location>
        <begin position="67"/>
        <end position="87"/>
    </location>
</feature>
<feature type="transmembrane region" description="Helical" evidence="7">
    <location>
        <begin position="254"/>
        <end position="275"/>
    </location>
</feature>
<dbReference type="GeneID" id="101504223"/>
<dbReference type="OrthoDB" id="3222at2759"/>
<evidence type="ECO:0000256" key="4">
    <source>
        <dbReference type="ARBA" id="ARBA00022989"/>
    </source>
</evidence>
<evidence type="ECO:0000256" key="5">
    <source>
        <dbReference type="ARBA" id="ARBA00023136"/>
    </source>
</evidence>
<dbReference type="Pfam" id="PF00230">
    <property type="entry name" value="MIP"/>
    <property type="match status" value="1"/>
</dbReference>
<evidence type="ECO:0000313" key="9">
    <source>
        <dbReference type="RefSeq" id="XP_012568367.1"/>
    </source>
</evidence>
<dbReference type="PANTHER" id="PTHR45724">
    <property type="entry name" value="AQUAPORIN NIP2-1"/>
    <property type="match status" value="1"/>
</dbReference>
<dbReference type="PANTHER" id="PTHR45724:SF21">
    <property type="entry name" value="MAJOR INTRINSIC PROTEIN"/>
    <property type="match status" value="1"/>
</dbReference>
<evidence type="ECO:0000256" key="2">
    <source>
        <dbReference type="ARBA" id="ARBA00022448"/>
    </source>
</evidence>
<dbReference type="PaxDb" id="3827-XP_004490377.1"/>
<dbReference type="InterPro" id="IPR022357">
    <property type="entry name" value="MIP_CS"/>
</dbReference>
<dbReference type="eggNOG" id="KOG0223">
    <property type="taxonomic scope" value="Eukaryota"/>
</dbReference>
<feature type="transmembrane region" description="Helical" evidence="7">
    <location>
        <begin position="215"/>
        <end position="234"/>
    </location>
</feature>
<feature type="transmembrane region" description="Helical" evidence="7">
    <location>
        <begin position="93"/>
        <end position="113"/>
    </location>
</feature>
<reference evidence="9" key="2">
    <citation type="submission" date="2025-08" db="UniProtKB">
        <authorList>
            <consortium name="RefSeq"/>
        </authorList>
    </citation>
    <scope>IDENTIFICATION</scope>
    <source>
        <tissue evidence="9">Etiolated seedlings</tissue>
    </source>
</reference>
<dbReference type="Proteomes" id="UP000087171">
    <property type="component" value="Chromosome Ca2"/>
</dbReference>
<dbReference type="GO" id="GO:0015267">
    <property type="term" value="F:channel activity"/>
    <property type="evidence" value="ECO:0007669"/>
    <property type="project" value="InterPro"/>
</dbReference>
<protein>
    <submittedName>
        <fullName evidence="9">Nodulin-26-like</fullName>
    </submittedName>
</protein>
<evidence type="ECO:0000313" key="8">
    <source>
        <dbReference type="Proteomes" id="UP000087171"/>
    </source>
</evidence>
<feature type="transmembrane region" description="Helical" evidence="7">
    <location>
        <begin position="142"/>
        <end position="162"/>
    </location>
</feature>
<keyword evidence="5 7" id="KW-0472">Membrane</keyword>
<feature type="transmembrane region" description="Helical" evidence="7">
    <location>
        <begin position="182"/>
        <end position="203"/>
    </location>
</feature>
<dbReference type="NCBIfam" id="TIGR00861">
    <property type="entry name" value="MIP"/>
    <property type="match status" value="1"/>
</dbReference>
<keyword evidence="8" id="KW-1185">Reference proteome</keyword>
<comment type="similarity">
    <text evidence="6">Belongs to the MIP/aquaporin (TC 1.A.8) family.</text>
</comment>
<proteinExistence type="inferred from homology"/>
<evidence type="ECO:0000256" key="7">
    <source>
        <dbReference type="SAM" id="Phobius"/>
    </source>
</evidence>
<name>A0A1S3DXZ3_CICAR</name>
<accession>A0A1S3DXZ3</accession>
<gene>
    <name evidence="9" type="primary">LOC101504223</name>
</gene>
<keyword evidence="3 6" id="KW-0812">Transmembrane</keyword>
<dbReference type="InterPro" id="IPR034294">
    <property type="entry name" value="Aquaporin_transptr"/>
</dbReference>